<dbReference type="EMBL" id="BAAAUT010000036">
    <property type="protein sequence ID" value="GAA3147769.1"/>
    <property type="molecule type" value="Genomic_DNA"/>
</dbReference>
<protein>
    <submittedName>
        <fullName evidence="1">OsmC family protein</fullName>
    </submittedName>
</protein>
<evidence type="ECO:0000313" key="2">
    <source>
        <dbReference type="Proteomes" id="UP001500320"/>
    </source>
</evidence>
<keyword evidence="2" id="KW-1185">Reference proteome</keyword>
<name>A0ABP6NJ10_9ACTN</name>
<dbReference type="Proteomes" id="UP001500320">
    <property type="component" value="Unassembled WGS sequence"/>
</dbReference>
<accession>A0ABP6NJ10</accession>
<dbReference type="Pfam" id="PF02566">
    <property type="entry name" value="OsmC"/>
    <property type="match status" value="1"/>
</dbReference>
<dbReference type="InterPro" id="IPR015946">
    <property type="entry name" value="KH_dom-like_a/b"/>
</dbReference>
<dbReference type="InterPro" id="IPR052707">
    <property type="entry name" value="OsmC_Ohr_Peroxiredoxin"/>
</dbReference>
<dbReference type="InterPro" id="IPR003718">
    <property type="entry name" value="OsmC/Ohr_fam"/>
</dbReference>
<gene>
    <name evidence="1" type="ORF">GCM10010466_43470</name>
</gene>
<comment type="caution">
    <text evidence="1">The sequence shown here is derived from an EMBL/GenBank/DDBJ whole genome shotgun (WGS) entry which is preliminary data.</text>
</comment>
<reference evidence="2" key="1">
    <citation type="journal article" date="2019" name="Int. J. Syst. Evol. Microbiol.">
        <title>The Global Catalogue of Microorganisms (GCM) 10K type strain sequencing project: providing services to taxonomists for standard genome sequencing and annotation.</title>
        <authorList>
            <consortium name="The Broad Institute Genomics Platform"/>
            <consortium name="The Broad Institute Genome Sequencing Center for Infectious Disease"/>
            <person name="Wu L."/>
            <person name="Ma J."/>
        </authorList>
    </citation>
    <scope>NUCLEOTIDE SEQUENCE [LARGE SCALE GENOMIC DNA]</scope>
    <source>
        <strain evidence="2">JCM 9373</strain>
    </source>
</reference>
<dbReference type="InterPro" id="IPR036102">
    <property type="entry name" value="OsmC/Ohrsf"/>
</dbReference>
<dbReference type="Gene3D" id="3.30.300.20">
    <property type="match status" value="1"/>
</dbReference>
<dbReference type="RefSeq" id="WP_344862361.1">
    <property type="nucleotide sequence ID" value="NZ_BAAAUT010000036.1"/>
</dbReference>
<dbReference type="PANTHER" id="PTHR42830">
    <property type="entry name" value="OSMOTICALLY INDUCIBLE FAMILY PROTEIN"/>
    <property type="match status" value="1"/>
</dbReference>
<sequence>MTREHRYRLTVTWTGNRGEGTAGYRNYGREHEITAPGKAPLAGSSDPAFRGDPARWNPEELLVASLSQCHMLWYLHLCSTAGVVVTGYVDEPEGTMAEEPGGAGRFSEVVLRPTVTVASPEMAAEAERLHHEVHAYCFIARSVNFPVVPKPVIMF</sequence>
<evidence type="ECO:0000313" key="1">
    <source>
        <dbReference type="EMBL" id="GAA3147769.1"/>
    </source>
</evidence>
<dbReference type="SUPFAM" id="SSF82784">
    <property type="entry name" value="OsmC-like"/>
    <property type="match status" value="1"/>
</dbReference>
<proteinExistence type="predicted"/>
<organism evidence="1 2">
    <name type="scientific">Planomonospora alba</name>
    <dbReference type="NCBI Taxonomy" id="161354"/>
    <lineage>
        <taxon>Bacteria</taxon>
        <taxon>Bacillati</taxon>
        <taxon>Actinomycetota</taxon>
        <taxon>Actinomycetes</taxon>
        <taxon>Streptosporangiales</taxon>
        <taxon>Streptosporangiaceae</taxon>
        <taxon>Planomonospora</taxon>
    </lineage>
</organism>
<dbReference type="PANTHER" id="PTHR42830:SF2">
    <property type="entry name" value="OSMC_OHR FAMILY PROTEIN"/>
    <property type="match status" value="1"/>
</dbReference>